<sequence length="106" mass="12077">MAITKKSIFNQQYNDVSDFGKALAHPARVMILEILVAENRCVSDLTERIPLAQSTISQHLKELKKHGLIDTEIVGKQNFYCINQSRYTELQSALTQMLKKVMIQTP</sequence>
<reference evidence="5 6" key="1">
    <citation type="submission" date="2022-01" db="EMBL/GenBank/DDBJ databases">
        <title>Whole genome-based taxonomy of the Shewanellaceae.</title>
        <authorList>
            <person name="Martin-Rodriguez A.J."/>
        </authorList>
    </citation>
    <scope>NUCLEOTIDE SEQUENCE [LARGE SCALE GENOMIC DNA]</scope>
    <source>
        <strain evidence="5 6">DSM 17177</strain>
    </source>
</reference>
<accession>A0ABT0LBX8</accession>
<evidence type="ECO:0000313" key="5">
    <source>
        <dbReference type="EMBL" id="MCL1125207.1"/>
    </source>
</evidence>
<name>A0ABT0LBX8_9GAMM</name>
<gene>
    <name evidence="5" type="ORF">L2764_12155</name>
</gene>
<evidence type="ECO:0000259" key="4">
    <source>
        <dbReference type="PROSITE" id="PS50987"/>
    </source>
</evidence>
<dbReference type="InterPro" id="IPR011991">
    <property type="entry name" value="ArsR-like_HTH"/>
</dbReference>
<evidence type="ECO:0000256" key="2">
    <source>
        <dbReference type="ARBA" id="ARBA00023125"/>
    </source>
</evidence>
<evidence type="ECO:0000256" key="1">
    <source>
        <dbReference type="ARBA" id="ARBA00023015"/>
    </source>
</evidence>
<dbReference type="InterPro" id="IPR051081">
    <property type="entry name" value="HTH_MetalResp_TranReg"/>
</dbReference>
<dbReference type="EMBL" id="JAKIKS010000042">
    <property type="protein sequence ID" value="MCL1125207.1"/>
    <property type="molecule type" value="Genomic_DNA"/>
</dbReference>
<dbReference type="PROSITE" id="PS50987">
    <property type="entry name" value="HTH_ARSR_2"/>
    <property type="match status" value="1"/>
</dbReference>
<dbReference type="NCBIfam" id="NF033788">
    <property type="entry name" value="HTH_metalloreg"/>
    <property type="match status" value="1"/>
</dbReference>
<dbReference type="InterPro" id="IPR001845">
    <property type="entry name" value="HTH_ArsR_DNA-bd_dom"/>
</dbReference>
<dbReference type="Proteomes" id="UP001203423">
    <property type="component" value="Unassembled WGS sequence"/>
</dbReference>
<dbReference type="RefSeq" id="WP_248940522.1">
    <property type="nucleotide sequence ID" value="NZ_JAKIKS010000042.1"/>
</dbReference>
<dbReference type="SUPFAM" id="SSF46785">
    <property type="entry name" value="Winged helix' DNA-binding domain"/>
    <property type="match status" value="1"/>
</dbReference>
<dbReference type="PANTHER" id="PTHR33154:SF15">
    <property type="entry name" value="REGULATORY PROTEIN ARSR"/>
    <property type="match status" value="1"/>
</dbReference>
<keyword evidence="3" id="KW-0804">Transcription</keyword>
<comment type="caution">
    <text evidence="5">The sequence shown here is derived from an EMBL/GenBank/DDBJ whole genome shotgun (WGS) entry which is preliminary data.</text>
</comment>
<evidence type="ECO:0000313" key="6">
    <source>
        <dbReference type="Proteomes" id="UP001203423"/>
    </source>
</evidence>
<keyword evidence="1" id="KW-0805">Transcription regulation</keyword>
<protein>
    <submittedName>
        <fullName evidence="5">Metalloregulator ArsR/SmtB family transcription factor</fullName>
    </submittedName>
</protein>
<dbReference type="CDD" id="cd00090">
    <property type="entry name" value="HTH_ARSR"/>
    <property type="match status" value="1"/>
</dbReference>
<dbReference type="PRINTS" id="PR00778">
    <property type="entry name" value="HTHARSR"/>
</dbReference>
<dbReference type="Gene3D" id="1.10.10.10">
    <property type="entry name" value="Winged helix-like DNA-binding domain superfamily/Winged helix DNA-binding domain"/>
    <property type="match status" value="1"/>
</dbReference>
<feature type="domain" description="HTH arsR-type" evidence="4">
    <location>
        <begin position="8"/>
        <end position="102"/>
    </location>
</feature>
<organism evidence="5 6">
    <name type="scientific">Shewanella surugensis</name>
    <dbReference type="NCBI Taxonomy" id="212020"/>
    <lineage>
        <taxon>Bacteria</taxon>
        <taxon>Pseudomonadati</taxon>
        <taxon>Pseudomonadota</taxon>
        <taxon>Gammaproteobacteria</taxon>
        <taxon>Alteromonadales</taxon>
        <taxon>Shewanellaceae</taxon>
        <taxon>Shewanella</taxon>
    </lineage>
</organism>
<evidence type="ECO:0000256" key="3">
    <source>
        <dbReference type="ARBA" id="ARBA00023163"/>
    </source>
</evidence>
<dbReference type="Pfam" id="PF01022">
    <property type="entry name" value="HTH_5"/>
    <property type="match status" value="1"/>
</dbReference>
<dbReference type="PANTHER" id="PTHR33154">
    <property type="entry name" value="TRANSCRIPTIONAL REGULATOR, ARSR FAMILY"/>
    <property type="match status" value="1"/>
</dbReference>
<dbReference type="InterPro" id="IPR036390">
    <property type="entry name" value="WH_DNA-bd_sf"/>
</dbReference>
<dbReference type="InterPro" id="IPR036388">
    <property type="entry name" value="WH-like_DNA-bd_sf"/>
</dbReference>
<proteinExistence type="predicted"/>
<dbReference type="SMART" id="SM00418">
    <property type="entry name" value="HTH_ARSR"/>
    <property type="match status" value="1"/>
</dbReference>
<keyword evidence="6" id="KW-1185">Reference proteome</keyword>
<keyword evidence="2" id="KW-0238">DNA-binding</keyword>